<dbReference type="InterPro" id="IPR054207">
    <property type="entry name" value="DUF6913"/>
</dbReference>
<dbReference type="AlphaFoldDB" id="A0A2H1EB80"/>
<organism evidence="1 2">
    <name type="scientific">Tenacibaculum maritimum NCIMB 2154</name>
    <dbReference type="NCBI Taxonomy" id="1349785"/>
    <lineage>
        <taxon>Bacteria</taxon>
        <taxon>Pseudomonadati</taxon>
        <taxon>Bacteroidota</taxon>
        <taxon>Flavobacteriia</taxon>
        <taxon>Flavobacteriales</taxon>
        <taxon>Flavobacteriaceae</taxon>
        <taxon>Tenacibaculum</taxon>
    </lineage>
</organism>
<reference evidence="1 2" key="1">
    <citation type="submission" date="2016-11" db="EMBL/GenBank/DDBJ databases">
        <authorList>
            <person name="Jaros S."/>
            <person name="Januszkiewicz K."/>
            <person name="Wedrychowicz H."/>
        </authorList>
    </citation>
    <scope>NUCLEOTIDE SEQUENCE [LARGE SCALE GENOMIC DNA]</scope>
    <source>
        <strain evidence="1">NCIMB 2154T</strain>
    </source>
</reference>
<dbReference type="KEGG" id="tmar:MARIT_1873"/>
<proteinExistence type="predicted"/>
<keyword evidence="2" id="KW-1185">Reference proteome</keyword>
<dbReference type="EMBL" id="LT634361">
    <property type="protein sequence ID" value="SFZ83049.1"/>
    <property type="molecule type" value="Genomic_DNA"/>
</dbReference>
<dbReference type="Pfam" id="PF21857">
    <property type="entry name" value="DUF6913"/>
    <property type="match status" value="1"/>
</dbReference>
<protein>
    <submittedName>
        <fullName evidence="1">Uncharacterized protein</fullName>
    </submittedName>
</protein>
<dbReference type="STRING" id="1349785.GCA_000509405_02828"/>
<sequence>MIFNTLREGSIQKFYDKEIEKKRLSKDTSDKIKTVAVLIDEDIENQISLKDISEKLNVNINLISVLVYQSDSKNEVIGGFNYFTEKDFGRRGSLKSNNLKSFVKKDYDVLINCTSQSNLYLNMLTLLSQAKFKIGFADIDDRLFDLIITDGTFDTSIFNKEIHKYLTILKKI</sequence>
<evidence type="ECO:0000313" key="2">
    <source>
        <dbReference type="Proteomes" id="UP000231564"/>
    </source>
</evidence>
<name>A0A2H1EB80_9FLAO</name>
<accession>A0A2H1EB80</accession>
<dbReference type="GeneID" id="47723375"/>
<gene>
    <name evidence="1" type="ORF">MARIT_1873</name>
</gene>
<dbReference type="OrthoDB" id="1430532at2"/>
<dbReference type="Proteomes" id="UP000231564">
    <property type="component" value="Chromosome MARIT"/>
</dbReference>
<dbReference type="RefSeq" id="WP_024739938.1">
    <property type="nucleotide sequence ID" value="NZ_BAUG01000002.1"/>
</dbReference>
<evidence type="ECO:0000313" key="1">
    <source>
        <dbReference type="EMBL" id="SFZ83049.1"/>
    </source>
</evidence>